<dbReference type="InterPro" id="IPR011545">
    <property type="entry name" value="DEAD/DEAH_box_helicase_dom"/>
</dbReference>
<dbReference type="PANTHER" id="PTHR47959">
    <property type="entry name" value="ATP-DEPENDENT RNA HELICASE RHLE-RELATED"/>
    <property type="match status" value="1"/>
</dbReference>
<dbReference type="Pfam" id="PF00270">
    <property type="entry name" value="DEAD"/>
    <property type="match status" value="1"/>
</dbReference>
<reference evidence="12 13" key="1">
    <citation type="submission" date="2018-05" db="EMBL/GenBank/DDBJ databases">
        <title>Genomic Encyclopedia of Type Strains, Phase IV (KMG-IV): sequencing the most valuable type-strain genomes for metagenomic binning, comparative biology and taxonomic classification.</title>
        <authorList>
            <person name="Goeker M."/>
        </authorList>
    </citation>
    <scope>NUCLEOTIDE SEQUENCE [LARGE SCALE GENOMIC DNA]</scope>
    <source>
        <strain evidence="12 13">DSM 28579</strain>
    </source>
</reference>
<evidence type="ECO:0000256" key="7">
    <source>
        <dbReference type="RuleBase" id="RU000492"/>
    </source>
</evidence>
<dbReference type="CDD" id="cd00268">
    <property type="entry name" value="DEADc"/>
    <property type="match status" value="1"/>
</dbReference>
<evidence type="ECO:0000256" key="5">
    <source>
        <dbReference type="ARBA" id="ARBA00038437"/>
    </source>
</evidence>
<evidence type="ECO:0000313" key="13">
    <source>
        <dbReference type="Proteomes" id="UP000251835"/>
    </source>
</evidence>
<dbReference type="GO" id="GO:0016787">
    <property type="term" value="F:hydrolase activity"/>
    <property type="evidence" value="ECO:0007669"/>
    <property type="project" value="UniProtKB-KW"/>
</dbReference>
<evidence type="ECO:0000256" key="4">
    <source>
        <dbReference type="ARBA" id="ARBA00022840"/>
    </source>
</evidence>
<evidence type="ECO:0000256" key="8">
    <source>
        <dbReference type="SAM" id="MobiDB-lite"/>
    </source>
</evidence>
<feature type="region of interest" description="Disordered" evidence="8">
    <location>
        <begin position="407"/>
        <end position="434"/>
    </location>
</feature>
<dbReference type="SMART" id="SM00487">
    <property type="entry name" value="DEXDc"/>
    <property type="match status" value="1"/>
</dbReference>
<dbReference type="GO" id="GO:0005524">
    <property type="term" value="F:ATP binding"/>
    <property type="evidence" value="ECO:0007669"/>
    <property type="project" value="UniProtKB-KW"/>
</dbReference>
<dbReference type="InterPro" id="IPR044742">
    <property type="entry name" value="DEAD/DEAH_RhlB"/>
</dbReference>
<feature type="domain" description="Helicase ATP-binding" evidence="9">
    <location>
        <begin position="41"/>
        <end position="212"/>
    </location>
</feature>
<dbReference type="Pfam" id="PF00271">
    <property type="entry name" value="Helicase_C"/>
    <property type="match status" value="1"/>
</dbReference>
<organism evidence="12 13">
    <name type="scientific">Balneicella halophila</name>
    <dbReference type="NCBI Taxonomy" id="1537566"/>
    <lineage>
        <taxon>Bacteria</taxon>
        <taxon>Pseudomonadati</taxon>
        <taxon>Bacteroidota</taxon>
        <taxon>Bacteroidia</taxon>
        <taxon>Bacteroidales</taxon>
        <taxon>Balneicellaceae</taxon>
        <taxon>Balneicella</taxon>
    </lineage>
</organism>
<feature type="short sequence motif" description="Q motif" evidence="6">
    <location>
        <begin position="10"/>
        <end position="38"/>
    </location>
</feature>
<dbReference type="PROSITE" id="PS51192">
    <property type="entry name" value="HELICASE_ATP_BIND_1"/>
    <property type="match status" value="1"/>
</dbReference>
<feature type="domain" description="DEAD-box RNA helicase Q" evidence="11">
    <location>
        <begin position="10"/>
        <end position="38"/>
    </location>
</feature>
<evidence type="ECO:0000259" key="10">
    <source>
        <dbReference type="PROSITE" id="PS51194"/>
    </source>
</evidence>
<dbReference type="CDD" id="cd18787">
    <property type="entry name" value="SF2_C_DEAD"/>
    <property type="match status" value="1"/>
</dbReference>
<dbReference type="EMBL" id="QENZ01000005">
    <property type="protein sequence ID" value="PVX50008.1"/>
    <property type="molecule type" value="Genomic_DNA"/>
</dbReference>
<dbReference type="GO" id="GO:0005829">
    <property type="term" value="C:cytosol"/>
    <property type="evidence" value="ECO:0007669"/>
    <property type="project" value="TreeGrafter"/>
</dbReference>
<evidence type="ECO:0000256" key="1">
    <source>
        <dbReference type="ARBA" id="ARBA00022741"/>
    </source>
</evidence>
<name>A0A7L4UNV1_BALHA</name>
<dbReference type="OrthoDB" id="9785240at2"/>
<proteinExistence type="inferred from homology"/>
<accession>A0A7L4UNV1</accession>
<evidence type="ECO:0000259" key="11">
    <source>
        <dbReference type="PROSITE" id="PS51195"/>
    </source>
</evidence>
<dbReference type="InterPro" id="IPR000629">
    <property type="entry name" value="RNA-helicase_DEAD-box_CS"/>
</dbReference>
<keyword evidence="1 7" id="KW-0547">Nucleotide-binding</keyword>
<dbReference type="InterPro" id="IPR027417">
    <property type="entry name" value="P-loop_NTPase"/>
</dbReference>
<feature type="domain" description="Helicase C-terminal" evidence="10">
    <location>
        <begin position="239"/>
        <end position="387"/>
    </location>
</feature>
<dbReference type="SUPFAM" id="SSF52540">
    <property type="entry name" value="P-loop containing nucleoside triphosphate hydrolases"/>
    <property type="match status" value="2"/>
</dbReference>
<feature type="compositionally biased region" description="Basic residues" evidence="8">
    <location>
        <begin position="414"/>
        <end position="434"/>
    </location>
</feature>
<dbReference type="Gene3D" id="3.40.50.300">
    <property type="entry name" value="P-loop containing nucleotide triphosphate hydrolases"/>
    <property type="match status" value="2"/>
</dbReference>
<dbReference type="RefSeq" id="WP_116496870.1">
    <property type="nucleotide sequence ID" value="NZ_QENZ01000005.1"/>
</dbReference>
<dbReference type="InterPro" id="IPR001650">
    <property type="entry name" value="Helicase_C-like"/>
</dbReference>
<evidence type="ECO:0000313" key="12">
    <source>
        <dbReference type="EMBL" id="PVX50008.1"/>
    </source>
</evidence>
<keyword evidence="2 7" id="KW-0378">Hydrolase</keyword>
<dbReference type="InterPro" id="IPR014014">
    <property type="entry name" value="RNA_helicase_DEAD_Q_motif"/>
</dbReference>
<dbReference type="PANTHER" id="PTHR47959:SF13">
    <property type="entry name" value="ATP-DEPENDENT RNA HELICASE RHLE"/>
    <property type="match status" value="1"/>
</dbReference>
<dbReference type="InterPro" id="IPR050079">
    <property type="entry name" value="DEAD_box_RNA_helicase"/>
</dbReference>
<dbReference type="GO" id="GO:0003724">
    <property type="term" value="F:RNA helicase activity"/>
    <property type="evidence" value="ECO:0007669"/>
    <property type="project" value="InterPro"/>
</dbReference>
<dbReference type="SMART" id="SM00490">
    <property type="entry name" value="HELICc"/>
    <property type="match status" value="1"/>
</dbReference>
<sequence>MAEIKKQKFTTFEQMKLNKSLMKSLNENGFEHPTPIQSAALKPIRSGKDVIGIAQTGTGKTFAYLLPILERLHYAQEMAPRALIIVPTRELVQQVVEAAELLASFNDLRILGIYGGSNIRTQSASVAEGVDLLVTTPGRCIDIYMTRVLTLSKVKTLVIDEADRLMDMGFIHQLNTIHAALPTSHQNLLFTATYSEEVSKLADEFLLDPRRVEVTRQASTVENIALGAYMLPNFYTKINLLKLLLSVPDFNKVMIFVRTKKRADLVQTKLLEDFGKEMGVLHSNKAQNTRFETLRAFKEGDARILISSDIGARGIDIDDITHVINFDLPILNEEFVHRVGRTGRAERSGVAITFFTEEEEEQMLEIEKLISREIEVLELPSNLKISEDLLEEERIITKNIRVKDTVKGGGGAFHQKKRGNKKPAKRSGRKKKNK</sequence>
<dbReference type="GO" id="GO:0003676">
    <property type="term" value="F:nucleic acid binding"/>
    <property type="evidence" value="ECO:0007669"/>
    <property type="project" value="InterPro"/>
</dbReference>
<comment type="caution">
    <text evidence="12">The sequence shown here is derived from an EMBL/GenBank/DDBJ whole genome shotgun (WGS) entry which is preliminary data.</text>
</comment>
<dbReference type="PROSITE" id="PS51195">
    <property type="entry name" value="Q_MOTIF"/>
    <property type="match status" value="1"/>
</dbReference>
<protein>
    <submittedName>
        <fullName evidence="12">ATP-dependent RNA helicase RhlE</fullName>
    </submittedName>
</protein>
<gene>
    <name evidence="12" type="ORF">C7377_1653</name>
</gene>
<evidence type="ECO:0000256" key="6">
    <source>
        <dbReference type="PROSITE-ProRule" id="PRU00552"/>
    </source>
</evidence>
<dbReference type="InterPro" id="IPR014001">
    <property type="entry name" value="Helicase_ATP-bd"/>
</dbReference>
<keyword evidence="4 7" id="KW-0067">ATP-binding</keyword>
<evidence type="ECO:0000256" key="2">
    <source>
        <dbReference type="ARBA" id="ARBA00022801"/>
    </source>
</evidence>
<keyword evidence="3 7" id="KW-0347">Helicase</keyword>
<dbReference type="Proteomes" id="UP000251835">
    <property type="component" value="Unassembled WGS sequence"/>
</dbReference>
<comment type="similarity">
    <text evidence="5 7">Belongs to the DEAD box helicase family.</text>
</comment>
<dbReference type="AlphaFoldDB" id="A0A7L4UNV1"/>
<evidence type="ECO:0000256" key="3">
    <source>
        <dbReference type="ARBA" id="ARBA00022806"/>
    </source>
</evidence>
<keyword evidence="13" id="KW-1185">Reference proteome</keyword>
<evidence type="ECO:0000259" key="9">
    <source>
        <dbReference type="PROSITE" id="PS51192"/>
    </source>
</evidence>
<dbReference type="PROSITE" id="PS00039">
    <property type="entry name" value="DEAD_ATP_HELICASE"/>
    <property type="match status" value="1"/>
</dbReference>
<dbReference type="PROSITE" id="PS51194">
    <property type="entry name" value="HELICASE_CTER"/>
    <property type="match status" value="1"/>
</dbReference>